<dbReference type="VEuPathDB" id="TriTrypDB:TM35_000311030"/>
<sequence>MRCLLCTALLLLCCAYGCIAAVVQPLPQKGQGPWDAYVVSAPKTVDDVPEKKDFQPIRFAVSAKEVDRVLKYCKQWKKDPSAKDVYDNEYGFTLEVANSRFHFCKEESKMTAAKKRILLMDVLPAALKLHSERLSIDPEKEKLKLPFKEENQKYPVLPNCTDVSIPKEHRDEGISNADFMLYVGLTEEYKPVKICSRNEKNHRPTSAFIKFIPREIAATRHYIRFAAHEVAHALGFDIEIMKENNVIEEKQEGNKKIRLVESKAVLDKMKEHYGCSDGKCDEVIKKVAFENELSEGAPLHWERRIAKEELMSTYTLDFDVTGAYYTALTLAVFDSMPFYSANFTMAESMNWGKNAGCDFLEGKEKDEIIKKKIIPEKYREMFCNKIKWGLECTSDRFALGRCTKEMDLTDRQFISSEYAFFNDLTSSASGMYDLTDGYPIIKPIYTTSCESGNLSLMPGSIVGNTSRCLKGDKLKLNKGNKFALSVGDICADVKCDKDNKKVMVRYSGSEIWHNCSD</sequence>
<dbReference type="RefSeq" id="XP_028879983.1">
    <property type="nucleotide sequence ID" value="XM_029028584.1"/>
</dbReference>
<evidence type="ECO:0000256" key="1">
    <source>
        <dbReference type="ARBA" id="ARBA00001249"/>
    </source>
</evidence>
<evidence type="ECO:0000256" key="3">
    <source>
        <dbReference type="ARBA" id="ARBA00005860"/>
    </source>
</evidence>
<keyword evidence="8 16" id="KW-0862">Zinc</keyword>
<dbReference type="SUPFAM" id="SSF55486">
    <property type="entry name" value="Metalloproteases ('zincins'), catalytic domain"/>
    <property type="match status" value="1"/>
</dbReference>
<evidence type="ECO:0000313" key="18">
    <source>
        <dbReference type="EMBL" id="ORC85917.1"/>
    </source>
</evidence>
<dbReference type="Gene3D" id="2.10.55.10">
    <property type="entry name" value="Leishmanolysin domain 3"/>
    <property type="match status" value="1"/>
</dbReference>
<evidence type="ECO:0000256" key="7">
    <source>
        <dbReference type="ARBA" id="ARBA00022801"/>
    </source>
</evidence>
<evidence type="ECO:0000256" key="2">
    <source>
        <dbReference type="ARBA" id="ARBA00004370"/>
    </source>
</evidence>
<gene>
    <name evidence="18" type="ORF">TM35_000311030</name>
</gene>
<keyword evidence="13" id="KW-1015">Disulfide bond</keyword>
<dbReference type="GO" id="GO:0005737">
    <property type="term" value="C:cytoplasm"/>
    <property type="evidence" value="ECO:0007669"/>
    <property type="project" value="TreeGrafter"/>
</dbReference>
<evidence type="ECO:0000256" key="17">
    <source>
        <dbReference type="RuleBase" id="RU366077"/>
    </source>
</evidence>
<evidence type="ECO:0000256" key="16">
    <source>
        <dbReference type="PIRSR" id="PIRSR601577-2"/>
    </source>
</evidence>
<name>A0A1X0NMK3_9TRYP</name>
<keyword evidence="10 16" id="KW-0482">Metalloprotease</keyword>
<comment type="cofactor">
    <cofactor evidence="16 17">
        <name>Zn(2+)</name>
        <dbReference type="ChEBI" id="CHEBI:29105"/>
    </cofactor>
    <text evidence="16 17">Binds 1 zinc ion per subunit.</text>
</comment>
<dbReference type="GO" id="GO:0004222">
    <property type="term" value="F:metalloendopeptidase activity"/>
    <property type="evidence" value="ECO:0007669"/>
    <property type="project" value="UniProtKB-UniRule"/>
</dbReference>
<keyword evidence="11" id="KW-0472">Membrane</keyword>
<dbReference type="EC" id="3.4.24.-" evidence="17"/>
<dbReference type="PANTHER" id="PTHR10942:SF0">
    <property type="entry name" value="LEISHMANOLYSIN-LIKE PEPTIDASE"/>
    <property type="match status" value="1"/>
</dbReference>
<dbReference type="GeneID" id="39988364"/>
<evidence type="ECO:0000256" key="11">
    <source>
        <dbReference type="ARBA" id="ARBA00023136"/>
    </source>
</evidence>
<dbReference type="InterPro" id="IPR001577">
    <property type="entry name" value="Peptidase_M8"/>
</dbReference>
<dbReference type="GO" id="GO:0016020">
    <property type="term" value="C:membrane"/>
    <property type="evidence" value="ECO:0007669"/>
    <property type="project" value="UniProtKB-SubCell"/>
</dbReference>
<keyword evidence="4 17" id="KW-0645">Protease</keyword>
<keyword evidence="19" id="KW-1185">Reference proteome</keyword>
<accession>A0A1X0NMK3</accession>
<evidence type="ECO:0000256" key="14">
    <source>
        <dbReference type="ARBA" id="ARBA00023180"/>
    </source>
</evidence>
<dbReference type="Proteomes" id="UP000192257">
    <property type="component" value="Unassembled WGS sequence"/>
</dbReference>
<dbReference type="AlphaFoldDB" id="A0A1X0NMK3"/>
<evidence type="ECO:0000256" key="9">
    <source>
        <dbReference type="ARBA" id="ARBA00022889"/>
    </source>
</evidence>
<dbReference type="GO" id="GO:0006508">
    <property type="term" value="P:proteolysis"/>
    <property type="evidence" value="ECO:0007669"/>
    <property type="project" value="UniProtKB-KW"/>
</dbReference>
<dbReference type="EMBL" id="NBCO01000031">
    <property type="protein sequence ID" value="ORC85917.1"/>
    <property type="molecule type" value="Genomic_DNA"/>
</dbReference>
<evidence type="ECO:0000256" key="5">
    <source>
        <dbReference type="ARBA" id="ARBA00022723"/>
    </source>
</evidence>
<evidence type="ECO:0000256" key="8">
    <source>
        <dbReference type="ARBA" id="ARBA00022833"/>
    </source>
</evidence>
<dbReference type="PANTHER" id="PTHR10942">
    <property type="entry name" value="LEISHMANOLYSIN-LIKE PEPTIDASE"/>
    <property type="match status" value="1"/>
</dbReference>
<comment type="caution">
    <text evidence="18">The sequence shown here is derived from an EMBL/GenBank/DDBJ whole genome shotgun (WGS) entry which is preliminary data.</text>
</comment>
<dbReference type="GO" id="GO:0007155">
    <property type="term" value="P:cell adhesion"/>
    <property type="evidence" value="ECO:0007669"/>
    <property type="project" value="UniProtKB-KW"/>
</dbReference>
<dbReference type="Pfam" id="PF01457">
    <property type="entry name" value="Peptidase_M8"/>
    <property type="match status" value="1"/>
</dbReference>
<evidence type="ECO:0000256" key="10">
    <source>
        <dbReference type="ARBA" id="ARBA00023049"/>
    </source>
</evidence>
<feature type="signal peptide" evidence="17">
    <location>
        <begin position="1"/>
        <end position="20"/>
    </location>
</feature>
<dbReference type="Gene3D" id="3.90.132.10">
    <property type="entry name" value="Leishmanolysin , domain 2"/>
    <property type="match status" value="1"/>
</dbReference>
<comment type="similarity">
    <text evidence="3 17">Belongs to the peptidase M8 family.</text>
</comment>
<organism evidence="18 19">
    <name type="scientific">Trypanosoma theileri</name>
    <dbReference type="NCBI Taxonomy" id="67003"/>
    <lineage>
        <taxon>Eukaryota</taxon>
        <taxon>Discoba</taxon>
        <taxon>Euglenozoa</taxon>
        <taxon>Kinetoplastea</taxon>
        <taxon>Metakinetoplastina</taxon>
        <taxon>Trypanosomatida</taxon>
        <taxon>Trypanosomatidae</taxon>
        <taxon>Trypanosoma</taxon>
    </lineage>
</organism>
<reference evidence="18 19" key="1">
    <citation type="submission" date="2017-03" db="EMBL/GenBank/DDBJ databases">
        <title>An alternative strategy for trypanosome survival in the mammalian bloodstream revealed through genome and transcriptome analysis of the ubiquitous bovine parasite Trypanosoma (Megatrypanum) theileri.</title>
        <authorList>
            <person name="Kelly S."/>
            <person name="Ivens A."/>
            <person name="Mott A."/>
            <person name="O'Neill E."/>
            <person name="Emms D."/>
            <person name="Macleod O."/>
            <person name="Voorheis P."/>
            <person name="Matthews J."/>
            <person name="Matthews K."/>
            <person name="Carrington M."/>
        </authorList>
    </citation>
    <scope>NUCLEOTIDE SEQUENCE [LARGE SCALE GENOMIC DNA]</scope>
    <source>
        <strain evidence="18">Edinburgh</strain>
    </source>
</reference>
<comment type="subcellular location">
    <subcellularLocation>
        <location evidence="2">Membrane</location>
    </subcellularLocation>
</comment>
<feature type="binding site" evidence="16">
    <location>
        <position position="228"/>
    </location>
    <ligand>
        <name>Zn(2+)</name>
        <dbReference type="ChEBI" id="CHEBI:29105"/>
        <note>catalytic</note>
    </ligand>
</feature>
<dbReference type="GO" id="GO:0046872">
    <property type="term" value="F:metal ion binding"/>
    <property type="evidence" value="ECO:0007669"/>
    <property type="project" value="UniProtKB-KW"/>
</dbReference>
<evidence type="ECO:0000313" key="19">
    <source>
        <dbReference type="Proteomes" id="UP000192257"/>
    </source>
</evidence>
<keyword evidence="9" id="KW-0130">Cell adhesion</keyword>
<dbReference type="Gene3D" id="3.10.170.20">
    <property type="match status" value="1"/>
</dbReference>
<evidence type="ECO:0000256" key="4">
    <source>
        <dbReference type="ARBA" id="ARBA00022670"/>
    </source>
</evidence>
<feature type="binding site" evidence="16">
    <location>
        <position position="300"/>
    </location>
    <ligand>
        <name>Zn(2+)</name>
        <dbReference type="ChEBI" id="CHEBI:29105"/>
        <note>catalytic</note>
    </ligand>
</feature>
<keyword evidence="7 17" id="KW-0378">Hydrolase</keyword>
<feature type="active site" evidence="15">
    <location>
        <position position="229"/>
    </location>
</feature>
<evidence type="ECO:0000256" key="13">
    <source>
        <dbReference type="ARBA" id="ARBA00023157"/>
    </source>
</evidence>
<evidence type="ECO:0000256" key="12">
    <source>
        <dbReference type="ARBA" id="ARBA00023145"/>
    </source>
</evidence>
<protein>
    <recommendedName>
        <fullName evidence="17">Leishmanolysin-like peptidase</fullName>
        <ecNumber evidence="17">3.4.24.-</ecNumber>
    </recommendedName>
</protein>
<feature type="binding site" evidence="16">
    <location>
        <position position="232"/>
    </location>
    <ligand>
        <name>Zn(2+)</name>
        <dbReference type="ChEBI" id="CHEBI:29105"/>
        <note>catalytic</note>
    </ligand>
</feature>
<dbReference type="PRINTS" id="PR00782">
    <property type="entry name" value="LSHMANOLYSIN"/>
</dbReference>
<comment type="catalytic activity">
    <reaction evidence="1">
        <text>Preference for hydrophobic residues at P1 and P1' and basic residues at P2' and P3'. A model nonapeptide is cleaved at -Ala-Tyr-|-Leu-Lys-Lys-.</text>
        <dbReference type="EC" id="3.4.24.36"/>
    </reaction>
</comment>
<proteinExistence type="inferred from homology"/>
<keyword evidence="12" id="KW-0865">Zymogen</keyword>
<dbReference type="Gene3D" id="2.30.34.10">
    <property type="entry name" value="Leishmanolysin domain 4"/>
    <property type="match status" value="1"/>
</dbReference>
<evidence type="ECO:0000256" key="15">
    <source>
        <dbReference type="PIRSR" id="PIRSR601577-1"/>
    </source>
</evidence>
<feature type="chain" id="PRO_5023977211" description="Leishmanolysin-like peptidase" evidence="17">
    <location>
        <begin position="21"/>
        <end position="517"/>
    </location>
</feature>
<keyword evidence="6 17" id="KW-0732">Signal</keyword>
<keyword evidence="14" id="KW-0325">Glycoprotein</keyword>
<evidence type="ECO:0000256" key="6">
    <source>
        <dbReference type="ARBA" id="ARBA00022729"/>
    </source>
</evidence>
<keyword evidence="5 16" id="KW-0479">Metal-binding</keyword>
<dbReference type="OrthoDB" id="527990at2759"/>
<feature type="non-terminal residue" evidence="18">
    <location>
        <position position="517"/>
    </location>
</feature>